<dbReference type="Pfam" id="PF07719">
    <property type="entry name" value="TPR_2"/>
    <property type="match status" value="1"/>
</dbReference>
<evidence type="ECO:0000313" key="5">
    <source>
        <dbReference type="Proteomes" id="UP000242999"/>
    </source>
</evidence>
<dbReference type="RefSeq" id="WP_093308733.1">
    <property type="nucleotide sequence ID" value="NZ_FNYH01000003.1"/>
</dbReference>
<dbReference type="SUPFAM" id="SSF48452">
    <property type="entry name" value="TPR-like"/>
    <property type="match status" value="4"/>
</dbReference>
<name>A0A1H6RDK6_9GAMM</name>
<dbReference type="AlphaFoldDB" id="A0A1H6RDK6"/>
<dbReference type="PROSITE" id="PS51147">
    <property type="entry name" value="PFTA"/>
    <property type="match status" value="1"/>
</dbReference>
<dbReference type="InterPro" id="IPR002088">
    <property type="entry name" value="Prenyl_trans_a"/>
</dbReference>
<dbReference type="InterPro" id="IPR011990">
    <property type="entry name" value="TPR-like_helical_dom_sf"/>
</dbReference>
<evidence type="ECO:0000256" key="3">
    <source>
        <dbReference type="PROSITE-ProRule" id="PRU00339"/>
    </source>
</evidence>
<evidence type="ECO:0000313" key="4">
    <source>
        <dbReference type="EMBL" id="SEI50617.1"/>
    </source>
</evidence>
<evidence type="ECO:0000256" key="2">
    <source>
        <dbReference type="ARBA" id="ARBA00022803"/>
    </source>
</evidence>
<evidence type="ECO:0000256" key="1">
    <source>
        <dbReference type="ARBA" id="ARBA00022737"/>
    </source>
</evidence>
<protein>
    <submittedName>
        <fullName evidence="4">Tetratricopeptide repeat-containing protein</fullName>
    </submittedName>
</protein>
<dbReference type="PANTHER" id="PTHR44943">
    <property type="entry name" value="CELLULOSE SYNTHASE OPERON PROTEIN C"/>
    <property type="match status" value="1"/>
</dbReference>
<dbReference type="STRING" id="64971.SAMN05421831_10372"/>
<proteinExistence type="predicted"/>
<accession>A0A1H6RDK6</accession>
<dbReference type="InterPro" id="IPR013105">
    <property type="entry name" value="TPR_2"/>
</dbReference>
<dbReference type="Pfam" id="PF14559">
    <property type="entry name" value="TPR_19"/>
    <property type="match status" value="2"/>
</dbReference>
<dbReference type="GO" id="GO:0008318">
    <property type="term" value="F:protein prenyltransferase activity"/>
    <property type="evidence" value="ECO:0007669"/>
    <property type="project" value="InterPro"/>
</dbReference>
<sequence length="953" mass="108773">MQTSFITQAEQALQQDQLVQAQEIYQHLLAEDPTSALALGGMAALAMRARDYVKAQAFIQRAQAAAPDSLGAKIQQIDLDLITAKYPQAYQASQQALQLVQHPVLHWRAAKSAQALGQWTQAEAAYQQALQGMPQEALLELDYLYSQQEQPQAPQIPDKVFNTPVQAHSEAINEAMALLCLAGEKYTQAESWIAPRLQVTHKSPVALAIQGRICAQTGRLNEAETLFNASIATLRRNPYAYFWLGELFIQLHRYTDAIFCLHQAVQLRPNLHQAWWQLAELVYHRKHTPDKAFAIYQKAVHFNPQSVHIRLKATLCALETQKWQAARTHLDTLIEQKLKGEAAGRCAALNAWWAAQHQDEIGFRTWLNQARMQAPKDMYTLAMQGQAALKDKDYKQAETYFKQVLKTSEYPEKYRIQLAEAQMGRHKWAQATKTLEILLQERPHFLAAREMMMEALFKQKRLPEILPHENWIMQYAPAKAEQMVKEALEKDPENPKRLFNYAKVLYKQEKRRQEALDYVNQALEKDPKFYKAWNLKGNIERDLEDFSAAKQSFEKAIALKPEDNSAYIGLAQAQVALNAWQEARDAAEKAYSLQLDYQACISLALIMKELGGNVEQVINLYDQAITLAPQDPVAKWNKSLVLLDSGSIKEGMELYDFGFEAGPRKPNRKFAVPQWQGESLEGKSILVWREQGVGDEIKDMQCLRPLVEQAKRVVMEVSPRLKPLFKRTFPNADVVMQSTGEDDLYRKDIDYHIPMASVIRYFPKEYPIPPVFKNYLSLDADLVAKWQQRIQGLGSGLKIGFNWRGGLVTAQRAKGYAAIEEWENLFNLQGIHLVNLLYDECQQELDLVKEKFGCTLHTWDDLDLKNDFDQVAALMSQLDLVITPQSSVARLAETLGIESWVATIGATIEATEPQISKRYYPSLLFQRHYTEDKKALNDRVVAYLKQRLALKPE</sequence>
<dbReference type="EMBL" id="FNYH01000003">
    <property type="protein sequence ID" value="SEI50617.1"/>
    <property type="molecule type" value="Genomic_DNA"/>
</dbReference>
<feature type="repeat" description="TPR" evidence="3">
    <location>
        <begin position="530"/>
        <end position="563"/>
    </location>
</feature>
<keyword evidence="5" id="KW-1185">Reference proteome</keyword>
<dbReference type="PROSITE" id="PS50005">
    <property type="entry name" value="TPR"/>
    <property type="match status" value="2"/>
</dbReference>
<keyword evidence="2 3" id="KW-0802">TPR repeat</keyword>
<dbReference type="Gene3D" id="1.25.40.10">
    <property type="entry name" value="Tetratricopeptide repeat domain"/>
    <property type="match status" value="4"/>
</dbReference>
<dbReference type="SUPFAM" id="SSF53756">
    <property type="entry name" value="UDP-Glycosyltransferase/glycogen phosphorylase"/>
    <property type="match status" value="1"/>
</dbReference>
<dbReference type="Proteomes" id="UP000242999">
    <property type="component" value="Unassembled WGS sequence"/>
</dbReference>
<dbReference type="InterPro" id="IPR019734">
    <property type="entry name" value="TPR_rpt"/>
</dbReference>
<reference evidence="5" key="1">
    <citation type="submission" date="2016-10" db="EMBL/GenBank/DDBJ databases">
        <authorList>
            <person name="Varghese N."/>
            <person name="Submissions S."/>
        </authorList>
    </citation>
    <scope>NUCLEOTIDE SEQUENCE [LARGE SCALE GENOMIC DNA]</scope>
    <source>
        <strain evidence="5">DSM 7165</strain>
    </source>
</reference>
<organism evidence="4 5">
    <name type="scientific">Allopseudospirillum japonicum</name>
    <dbReference type="NCBI Taxonomy" id="64971"/>
    <lineage>
        <taxon>Bacteria</taxon>
        <taxon>Pseudomonadati</taxon>
        <taxon>Pseudomonadota</taxon>
        <taxon>Gammaproteobacteria</taxon>
        <taxon>Oceanospirillales</taxon>
        <taxon>Oceanospirillaceae</taxon>
        <taxon>Allopseudospirillum</taxon>
    </lineage>
</organism>
<dbReference type="PANTHER" id="PTHR44943:SF4">
    <property type="entry name" value="TPR REPEAT-CONTAINING PROTEIN MJ0798"/>
    <property type="match status" value="1"/>
</dbReference>
<dbReference type="InterPro" id="IPR051685">
    <property type="entry name" value="Ycf3/AcsC/BcsC/TPR_MFPF"/>
</dbReference>
<dbReference type="SMART" id="SM00028">
    <property type="entry name" value="TPR"/>
    <property type="match status" value="10"/>
</dbReference>
<dbReference type="OrthoDB" id="238183at2"/>
<feature type="repeat" description="TPR" evidence="3">
    <location>
        <begin position="238"/>
        <end position="271"/>
    </location>
</feature>
<gene>
    <name evidence="4" type="ORF">SAMN05421831_10372</name>
</gene>
<keyword evidence="1" id="KW-0677">Repeat</keyword>